<gene>
    <name evidence="2" type="ORF">IAA48_01185</name>
</gene>
<feature type="domain" description="Glycosyltransferase 2-like" evidence="1">
    <location>
        <begin position="9"/>
        <end position="178"/>
    </location>
</feature>
<dbReference type="PANTHER" id="PTHR22916">
    <property type="entry name" value="GLYCOSYLTRANSFERASE"/>
    <property type="match status" value="1"/>
</dbReference>
<reference evidence="2" key="1">
    <citation type="journal article" date="2021" name="PeerJ">
        <title>Extensive microbial diversity within the chicken gut microbiome revealed by metagenomics and culture.</title>
        <authorList>
            <person name="Gilroy R."/>
            <person name="Ravi A."/>
            <person name="Getino M."/>
            <person name="Pursley I."/>
            <person name="Horton D.L."/>
            <person name="Alikhan N.F."/>
            <person name="Baker D."/>
            <person name="Gharbi K."/>
            <person name="Hall N."/>
            <person name="Watson M."/>
            <person name="Adriaenssens E.M."/>
            <person name="Foster-Nyarko E."/>
            <person name="Jarju S."/>
            <person name="Secka A."/>
            <person name="Antonio M."/>
            <person name="Oren A."/>
            <person name="Chaudhuri R.R."/>
            <person name="La Ragione R."/>
            <person name="Hildebrand F."/>
            <person name="Pallen M.J."/>
        </authorList>
    </citation>
    <scope>NUCLEOTIDE SEQUENCE</scope>
    <source>
        <strain evidence="2">421</strain>
    </source>
</reference>
<dbReference type="GO" id="GO:0016758">
    <property type="term" value="F:hexosyltransferase activity"/>
    <property type="evidence" value="ECO:0007669"/>
    <property type="project" value="UniProtKB-ARBA"/>
</dbReference>
<evidence type="ECO:0000313" key="2">
    <source>
        <dbReference type="EMBL" id="HIW85088.1"/>
    </source>
</evidence>
<organism evidence="2 3">
    <name type="scientific">Candidatus Eubacterium faecipullorum</name>
    <dbReference type="NCBI Taxonomy" id="2838571"/>
    <lineage>
        <taxon>Bacteria</taxon>
        <taxon>Bacillati</taxon>
        <taxon>Bacillota</taxon>
        <taxon>Clostridia</taxon>
        <taxon>Eubacteriales</taxon>
        <taxon>Eubacteriaceae</taxon>
        <taxon>Eubacterium</taxon>
    </lineage>
</organism>
<dbReference type="Gene3D" id="3.90.550.10">
    <property type="entry name" value="Spore Coat Polysaccharide Biosynthesis Protein SpsA, Chain A"/>
    <property type="match status" value="1"/>
</dbReference>
<dbReference type="Proteomes" id="UP000824205">
    <property type="component" value="Unassembled WGS sequence"/>
</dbReference>
<dbReference type="Pfam" id="PF00535">
    <property type="entry name" value="Glycos_transf_2"/>
    <property type="match status" value="1"/>
</dbReference>
<dbReference type="SUPFAM" id="SSF53448">
    <property type="entry name" value="Nucleotide-diphospho-sugar transferases"/>
    <property type="match status" value="1"/>
</dbReference>
<dbReference type="InterPro" id="IPR029044">
    <property type="entry name" value="Nucleotide-diphossugar_trans"/>
</dbReference>
<evidence type="ECO:0000259" key="1">
    <source>
        <dbReference type="Pfam" id="PF00535"/>
    </source>
</evidence>
<protein>
    <submittedName>
        <fullName evidence="2">Glycosyltransferase</fullName>
    </submittedName>
</protein>
<reference evidence="2" key="2">
    <citation type="submission" date="2021-04" db="EMBL/GenBank/DDBJ databases">
        <authorList>
            <person name="Gilroy R."/>
        </authorList>
    </citation>
    <scope>NUCLEOTIDE SEQUENCE</scope>
    <source>
        <strain evidence="2">421</strain>
    </source>
</reference>
<dbReference type="CDD" id="cd00761">
    <property type="entry name" value="Glyco_tranf_GTA_type"/>
    <property type="match status" value="1"/>
</dbReference>
<dbReference type="AlphaFoldDB" id="A0A9D1RDJ3"/>
<dbReference type="PANTHER" id="PTHR22916:SF3">
    <property type="entry name" value="UDP-GLCNAC:BETAGAL BETA-1,3-N-ACETYLGLUCOSAMINYLTRANSFERASE-LIKE PROTEIN 1"/>
    <property type="match status" value="1"/>
</dbReference>
<dbReference type="EMBL" id="DXGE01000006">
    <property type="protein sequence ID" value="HIW85088.1"/>
    <property type="molecule type" value="Genomic_DNA"/>
</dbReference>
<comment type="caution">
    <text evidence="2">The sequence shown here is derived from an EMBL/GenBank/DDBJ whole genome shotgun (WGS) entry which is preliminary data.</text>
</comment>
<sequence>MEKNTIKVSVIIPVYNAQKYLEQALESVISQTLRDIEIICVDDGSTDSSPQILERFAKRDSRIIIKRQQNRFAGAARNNGMESARGKYLVFWDADDIFDKNALKKMYLACERHSADICVCAGKRMDNESGRVYRTRIYLNKKNIRCAVPFSRETNGAHIFNFTTNVPWNKMFLRSFIEENALHFQEIPQANDAYFVMTALFYATKIATVSAPLITYREDNPDSITGKASEKENNLCVLQAFKKTFERLTAENTFDADVRRSFANKALDTFLYSLRTRRSTQSYKQLYNAYKNEALALFGISGKEAGYIYNKKQEEDLRHIQEYDADTFLLYKYRQSERDYRLLSGNILVRVIKQLFRL</sequence>
<name>A0A9D1RDJ3_9FIRM</name>
<proteinExistence type="predicted"/>
<evidence type="ECO:0000313" key="3">
    <source>
        <dbReference type="Proteomes" id="UP000824205"/>
    </source>
</evidence>
<accession>A0A9D1RDJ3</accession>
<dbReference type="InterPro" id="IPR001173">
    <property type="entry name" value="Glyco_trans_2-like"/>
</dbReference>